<evidence type="ECO:0000256" key="1">
    <source>
        <dbReference type="SAM" id="MobiDB-lite"/>
    </source>
</evidence>
<dbReference type="AlphaFoldDB" id="A0A9N8WLM7"/>
<reference evidence="2" key="1">
    <citation type="submission" date="2021-06" db="EMBL/GenBank/DDBJ databases">
        <authorList>
            <person name="Kallberg Y."/>
            <person name="Tangrot J."/>
            <person name="Rosling A."/>
        </authorList>
    </citation>
    <scope>NUCLEOTIDE SEQUENCE</scope>
    <source>
        <strain evidence="2">87-6 pot B 2015</strain>
    </source>
</reference>
<proteinExistence type="predicted"/>
<dbReference type="Proteomes" id="UP000789375">
    <property type="component" value="Unassembled WGS sequence"/>
</dbReference>
<comment type="caution">
    <text evidence="2">The sequence shown here is derived from an EMBL/GenBank/DDBJ whole genome shotgun (WGS) entry which is preliminary data.</text>
</comment>
<feature type="region of interest" description="Disordered" evidence="1">
    <location>
        <begin position="62"/>
        <end position="83"/>
    </location>
</feature>
<sequence length="83" mass="9745">MKFNNDSYLQTEVKEIVVTKYKDIQIEKRNKRKRAVEDTNSIKILNPQQESLLNDKVKHLSRNKTSNTIKRSNSNSFANSQTF</sequence>
<protein>
    <submittedName>
        <fullName evidence="2">15620_t:CDS:1</fullName>
    </submittedName>
</protein>
<feature type="compositionally biased region" description="Polar residues" evidence="1">
    <location>
        <begin position="63"/>
        <end position="83"/>
    </location>
</feature>
<name>A0A9N8WLM7_FUNMO</name>
<organism evidence="2 3">
    <name type="scientific">Funneliformis mosseae</name>
    <name type="common">Endomycorrhizal fungus</name>
    <name type="synonym">Glomus mosseae</name>
    <dbReference type="NCBI Taxonomy" id="27381"/>
    <lineage>
        <taxon>Eukaryota</taxon>
        <taxon>Fungi</taxon>
        <taxon>Fungi incertae sedis</taxon>
        <taxon>Mucoromycota</taxon>
        <taxon>Glomeromycotina</taxon>
        <taxon>Glomeromycetes</taxon>
        <taxon>Glomerales</taxon>
        <taxon>Glomeraceae</taxon>
        <taxon>Funneliformis</taxon>
    </lineage>
</organism>
<keyword evidence="3" id="KW-1185">Reference proteome</keyword>
<accession>A0A9N8WLM7</accession>
<dbReference type="EMBL" id="CAJVPP010000482">
    <property type="protein sequence ID" value="CAG8486757.1"/>
    <property type="molecule type" value="Genomic_DNA"/>
</dbReference>
<gene>
    <name evidence="2" type="ORF">FMOSSE_LOCUS3313</name>
</gene>
<evidence type="ECO:0000313" key="3">
    <source>
        <dbReference type="Proteomes" id="UP000789375"/>
    </source>
</evidence>
<evidence type="ECO:0000313" key="2">
    <source>
        <dbReference type="EMBL" id="CAG8486757.1"/>
    </source>
</evidence>